<evidence type="ECO:0000313" key="1">
    <source>
        <dbReference type="EMBL" id="SFP33213.1"/>
    </source>
</evidence>
<dbReference type="Proteomes" id="UP000183413">
    <property type="component" value="Unassembled WGS sequence"/>
</dbReference>
<dbReference type="EMBL" id="FOVH01000013">
    <property type="protein sequence ID" value="SFP33213.1"/>
    <property type="molecule type" value="Genomic_DNA"/>
</dbReference>
<dbReference type="InParanoid" id="A0A1I5PGQ5"/>
<evidence type="ECO:0000313" key="2">
    <source>
        <dbReference type="Proteomes" id="UP000183413"/>
    </source>
</evidence>
<dbReference type="Gene3D" id="2.20.28.100">
    <property type="entry name" value="Desulphoferrodoxin, N-terminal domain"/>
    <property type="match status" value="1"/>
</dbReference>
<accession>A0A1I5PGQ5</accession>
<protein>
    <submittedName>
        <fullName evidence="1">Uncharacterized protein</fullName>
    </submittedName>
</protein>
<dbReference type="InterPro" id="IPR038094">
    <property type="entry name" value="Desulfoferrodoxin_N_sf"/>
</dbReference>
<gene>
    <name evidence="1" type="ORF">SAMN04489713_113135</name>
</gene>
<organism evidence="1 2">
    <name type="scientific">Actinomadura madurae</name>
    <dbReference type="NCBI Taxonomy" id="1993"/>
    <lineage>
        <taxon>Bacteria</taxon>
        <taxon>Bacillati</taxon>
        <taxon>Actinomycetota</taxon>
        <taxon>Actinomycetes</taxon>
        <taxon>Streptosporangiales</taxon>
        <taxon>Thermomonosporaceae</taxon>
        <taxon>Actinomadura</taxon>
    </lineage>
</organism>
<keyword evidence="2" id="KW-1185">Reference proteome</keyword>
<name>A0A1I5PGQ5_9ACTN</name>
<dbReference type="AlphaFoldDB" id="A0A1I5PGQ5"/>
<reference evidence="1 2" key="1">
    <citation type="submission" date="2016-10" db="EMBL/GenBank/DDBJ databases">
        <authorList>
            <person name="de Groot N.N."/>
        </authorList>
    </citation>
    <scope>NUCLEOTIDE SEQUENCE [LARGE SCALE GENOMIC DNA]</scope>
    <source>
        <strain evidence="1 2">DSM 43067</strain>
    </source>
</reference>
<dbReference type="STRING" id="1993.SAMN04489713_113135"/>
<sequence length="99" mass="10524">MRSGESFECVSCDAMVVVIGAAGADGVLVCCGLRMRVARPVPCSVRPVTTPEDGVVAGAWYTDPVSGLRVRCTRSGKGPFEFGYRRLVRPSTSVDHSFA</sequence>
<proteinExistence type="predicted"/>